<dbReference type="EMBL" id="JAFBMS010000005">
    <property type="protein sequence ID" value="KAG9352381.1"/>
    <property type="molecule type" value="Genomic_DNA"/>
</dbReference>
<accession>A0A8T2PLP5</accession>
<keyword evidence="3" id="KW-0964">Secreted</keyword>
<comment type="subcellular location">
    <subcellularLocation>
        <location evidence="1">Secreted</location>
    </subcellularLocation>
</comment>
<evidence type="ECO:0000256" key="2">
    <source>
        <dbReference type="ARBA" id="ARBA00010575"/>
    </source>
</evidence>
<dbReference type="GO" id="GO:0010460">
    <property type="term" value="P:positive regulation of heart rate"/>
    <property type="evidence" value="ECO:0007669"/>
    <property type="project" value="TreeGrafter"/>
</dbReference>
<dbReference type="PANTHER" id="PTHR23414">
    <property type="entry name" value="ADRENOMEDULLIN, ADM"/>
    <property type="match status" value="1"/>
</dbReference>
<dbReference type="GO" id="GO:0003073">
    <property type="term" value="P:regulation of systemic arterial blood pressure"/>
    <property type="evidence" value="ECO:0007669"/>
    <property type="project" value="TreeGrafter"/>
</dbReference>
<dbReference type="GO" id="GO:0007189">
    <property type="term" value="P:adenylate cyclase-activating G protein-coupled receptor signaling pathway"/>
    <property type="evidence" value="ECO:0007669"/>
    <property type="project" value="TreeGrafter"/>
</dbReference>
<keyword evidence="4" id="KW-0732">Signal</keyword>
<name>A0A8T2PLP5_9TELE</name>
<dbReference type="InterPro" id="IPR021116">
    <property type="entry name" value="Calcitonin/adrenomedullin"/>
</dbReference>
<dbReference type="Pfam" id="PF00214">
    <property type="entry name" value="Calc_CGRP_IAPP"/>
    <property type="match status" value="1"/>
</dbReference>
<protein>
    <submittedName>
        <fullName evidence="7">Uncharacterized protein</fullName>
    </submittedName>
</protein>
<dbReference type="GO" id="GO:0005179">
    <property type="term" value="F:hormone activity"/>
    <property type="evidence" value="ECO:0007669"/>
    <property type="project" value="InterPro"/>
</dbReference>
<reference evidence="7" key="1">
    <citation type="thesis" date="2021" institute="BYU ScholarsArchive" country="Provo, UT, USA">
        <title>Applications of and Algorithms for Genome Assembly and Genomic Analyses with an Emphasis on Marine Teleosts.</title>
        <authorList>
            <person name="Pickett B.D."/>
        </authorList>
    </citation>
    <scope>NUCLEOTIDE SEQUENCE</scope>
    <source>
        <strain evidence="7">HI-2016</strain>
    </source>
</reference>
<evidence type="ECO:0000256" key="3">
    <source>
        <dbReference type="ARBA" id="ARBA00022525"/>
    </source>
</evidence>
<evidence type="ECO:0000313" key="7">
    <source>
        <dbReference type="EMBL" id="KAG9352381.1"/>
    </source>
</evidence>
<dbReference type="InterPro" id="IPR051665">
    <property type="entry name" value="Adrenomedullin-reg_peptide"/>
</dbReference>
<sequence>NVLAAGDIWDERSCPGAPPTISIKAPTSGAEAQTIGTFSNQDETPDLLLLLASSLVCAWCGKCKTGPEFSFEKKVEHVATEQNEKRSNTDIIIRAKRTKNSVNQSKRAGCSFLPTCTVHNLAHRIHQFSNKIDNAPPDKISPIGYGRRRRSLPEHMSVLLLEHGRLRLVKGEEARMARRKSQVFNRRT</sequence>
<keyword evidence="5 6" id="KW-1015">Disulfide bond</keyword>
<evidence type="ECO:0000256" key="1">
    <source>
        <dbReference type="ARBA" id="ARBA00004613"/>
    </source>
</evidence>
<evidence type="ECO:0000256" key="6">
    <source>
        <dbReference type="PIRSR" id="PIRSR621116-50"/>
    </source>
</evidence>
<evidence type="ECO:0000313" key="8">
    <source>
        <dbReference type="Proteomes" id="UP000824540"/>
    </source>
</evidence>
<dbReference type="AlphaFoldDB" id="A0A8T2PLP5"/>
<evidence type="ECO:0000256" key="4">
    <source>
        <dbReference type="ARBA" id="ARBA00022729"/>
    </source>
</evidence>
<feature type="disulfide bond" evidence="6">
    <location>
        <begin position="110"/>
        <end position="116"/>
    </location>
</feature>
<dbReference type="GO" id="GO:1990410">
    <property type="term" value="P:adrenomedullin receptor signaling pathway"/>
    <property type="evidence" value="ECO:0007669"/>
    <property type="project" value="TreeGrafter"/>
</dbReference>
<proteinExistence type="inferred from homology"/>
<comment type="similarity">
    <text evidence="2">Belongs to the adrenomedullin family.</text>
</comment>
<dbReference type="OrthoDB" id="8771893at2759"/>
<evidence type="ECO:0000256" key="5">
    <source>
        <dbReference type="ARBA" id="ARBA00023157"/>
    </source>
</evidence>
<dbReference type="PANTHER" id="PTHR23414:SF3">
    <property type="entry name" value="PRO-ADRENOMEDULLIN"/>
    <property type="match status" value="1"/>
</dbReference>
<organism evidence="7 8">
    <name type="scientific">Albula glossodonta</name>
    <name type="common">roundjaw bonefish</name>
    <dbReference type="NCBI Taxonomy" id="121402"/>
    <lineage>
        <taxon>Eukaryota</taxon>
        <taxon>Metazoa</taxon>
        <taxon>Chordata</taxon>
        <taxon>Craniata</taxon>
        <taxon>Vertebrata</taxon>
        <taxon>Euteleostomi</taxon>
        <taxon>Actinopterygii</taxon>
        <taxon>Neopterygii</taxon>
        <taxon>Teleostei</taxon>
        <taxon>Albuliformes</taxon>
        <taxon>Albulidae</taxon>
        <taxon>Albula</taxon>
    </lineage>
</organism>
<keyword evidence="8" id="KW-1185">Reference proteome</keyword>
<feature type="non-terminal residue" evidence="7">
    <location>
        <position position="188"/>
    </location>
</feature>
<gene>
    <name evidence="7" type="ORF">JZ751_020794</name>
</gene>
<comment type="caution">
    <text evidence="7">The sequence shown here is derived from an EMBL/GenBank/DDBJ whole genome shotgun (WGS) entry which is preliminary data.</text>
</comment>
<dbReference type="GO" id="GO:0005615">
    <property type="term" value="C:extracellular space"/>
    <property type="evidence" value="ECO:0007669"/>
    <property type="project" value="TreeGrafter"/>
</dbReference>
<dbReference type="Proteomes" id="UP000824540">
    <property type="component" value="Unassembled WGS sequence"/>
</dbReference>
<dbReference type="GO" id="GO:0031700">
    <property type="term" value="F:adrenomedullin receptor binding"/>
    <property type="evidence" value="ECO:0007669"/>
    <property type="project" value="TreeGrafter"/>
</dbReference>